<evidence type="ECO:0000259" key="5">
    <source>
        <dbReference type="PROSITE" id="PS50111"/>
    </source>
</evidence>
<keyword evidence="1" id="KW-0488">Methylation</keyword>
<dbReference type="GO" id="GO:0004888">
    <property type="term" value="F:transmembrane signaling receptor activity"/>
    <property type="evidence" value="ECO:0007669"/>
    <property type="project" value="TreeGrafter"/>
</dbReference>
<evidence type="ECO:0000313" key="7">
    <source>
        <dbReference type="Proteomes" id="UP000056453"/>
    </source>
</evidence>
<dbReference type="GO" id="GO:0005886">
    <property type="term" value="C:plasma membrane"/>
    <property type="evidence" value="ECO:0007669"/>
    <property type="project" value="TreeGrafter"/>
</dbReference>
<dbReference type="GO" id="GO:0006935">
    <property type="term" value="P:chemotaxis"/>
    <property type="evidence" value="ECO:0007669"/>
    <property type="project" value="TreeGrafter"/>
</dbReference>
<dbReference type="InterPro" id="IPR004089">
    <property type="entry name" value="MCPsignal_dom"/>
</dbReference>
<feature type="transmembrane region" description="Helical" evidence="4">
    <location>
        <begin position="61"/>
        <end position="79"/>
    </location>
</feature>
<feature type="transmembrane region" description="Helical" evidence="4">
    <location>
        <begin position="191"/>
        <end position="210"/>
    </location>
</feature>
<evidence type="ECO:0000256" key="1">
    <source>
        <dbReference type="ARBA" id="ARBA00022481"/>
    </source>
</evidence>
<dbReference type="PANTHER" id="PTHR43531:SF14">
    <property type="entry name" value="METHYL-ACCEPTING CHEMOTAXIS PROTEIN I-RELATED"/>
    <property type="match status" value="1"/>
</dbReference>
<dbReference type="Pfam" id="PF00015">
    <property type="entry name" value="MCPsignal"/>
    <property type="match status" value="1"/>
</dbReference>
<sequence length="514" mass="54420">MTSVRRPATGHQLILEIALHPIDCKGSCAPQQRVAAAEKVIRQVKMKLNNSSNAIGRKADLVMIWSVGLYTVIALVIGVWMQDVWFAGIASAVLALVALGMYSVARGTIVTEIGLPLVLVCFVLLNIQSGHGQEKLHFGIYVALGLFSMYQHWRPIVVATVMFTIYGFLVNELQRNGYPVFFLQTPDIPNLISQLAYLYLQATFSVYMAIKQRADSNLAEELRTLATGLDKGDGRIHLSSAADVTVTQPLSRALAETLNQVGAAVEKVRLNVQSVDVAASEIAAGANDLSGRTETAAASLQESAASLEQVTQGVAQAAGDVKEVGAILDGTAQKTDAGTQASAKLTANMTNITSLAGRVGEITALIDGIAFQTNILALNASIEAARAGVAGRGFSVVATEVRALAKRCADASKEIAELTQQTSAEVKLGAESAQGMATILAAISEDVHEVHVRMQKLTQTSEEQRFSLAQVSTAIVQLEGTTQQNAALVEESAAAAESMRHQSAGLSTTMGVFD</sequence>
<dbReference type="PANTHER" id="PTHR43531">
    <property type="entry name" value="PROTEIN ICFG"/>
    <property type="match status" value="1"/>
</dbReference>
<protein>
    <recommendedName>
        <fullName evidence="5">Methyl-accepting transducer domain-containing protein</fullName>
    </recommendedName>
</protein>
<dbReference type="Proteomes" id="UP000056453">
    <property type="component" value="Unassembled WGS sequence"/>
</dbReference>
<keyword evidence="4" id="KW-1133">Transmembrane helix</keyword>
<dbReference type="GO" id="GO:0007165">
    <property type="term" value="P:signal transduction"/>
    <property type="evidence" value="ECO:0007669"/>
    <property type="project" value="UniProtKB-KW"/>
</dbReference>
<keyword evidence="7" id="KW-1185">Reference proteome</keyword>
<keyword evidence="4" id="KW-0472">Membrane</keyword>
<comment type="caution">
    <text evidence="6">The sequence shown here is derived from an EMBL/GenBank/DDBJ whole genome shotgun (WGS) entry which is preliminary data.</text>
</comment>
<organism evidence="6 7">
    <name type="scientific">Burkholderia ubonensis</name>
    <dbReference type="NCBI Taxonomy" id="101571"/>
    <lineage>
        <taxon>Bacteria</taxon>
        <taxon>Pseudomonadati</taxon>
        <taxon>Pseudomonadota</taxon>
        <taxon>Betaproteobacteria</taxon>
        <taxon>Burkholderiales</taxon>
        <taxon>Burkholderiaceae</taxon>
        <taxon>Burkholderia</taxon>
        <taxon>Burkholderia cepacia complex</taxon>
    </lineage>
</organism>
<dbReference type="SMART" id="SM00283">
    <property type="entry name" value="MA"/>
    <property type="match status" value="1"/>
</dbReference>
<keyword evidence="4" id="KW-0812">Transmembrane</keyword>
<evidence type="ECO:0000313" key="6">
    <source>
        <dbReference type="EMBL" id="KVP98221.1"/>
    </source>
</evidence>
<dbReference type="EMBL" id="LPBJ01000047">
    <property type="protein sequence ID" value="KVP98221.1"/>
    <property type="molecule type" value="Genomic_DNA"/>
</dbReference>
<evidence type="ECO:0000256" key="3">
    <source>
        <dbReference type="PROSITE-ProRule" id="PRU00284"/>
    </source>
</evidence>
<keyword evidence="3" id="KW-0807">Transducer</keyword>
<feature type="domain" description="Methyl-accepting transducer" evidence="5">
    <location>
        <begin position="271"/>
        <end position="500"/>
    </location>
</feature>
<evidence type="ECO:0000256" key="4">
    <source>
        <dbReference type="SAM" id="Phobius"/>
    </source>
</evidence>
<name>A0AAW3MTC7_9BURK</name>
<comment type="similarity">
    <text evidence="2">Belongs to the methyl-accepting chemotaxis (MCP) protein family.</text>
</comment>
<accession>A0AAW3MTC7</accession>
<proteinExistence type="inferred from homology"/>
<dbReference type="InterPro" id="IPR051310">
    <property type="entry name" value="MCP_chemotaxis"/>
</dbReference>
<feature type="transmembrane region" description="Helical" evidence="4">
    <location>
        <begin position="109"/>
        <end position="127"/>
    </location>
</feature>
<dbReference type="PROSITE" id="PS50111">
    <property type="entry name" value="CHEMOTAXIS_TRANSDUC_2"/>
    <property type="match status" value="1"/>
</dbReference>
<evidence type="ECO:0000256" key="2">
    <source>
        <dbReference type="ARBA" id="ARBA00029447"/>
    </source>
</evidence>
<dbReference type="Gene3D" id="1.10.287.950">
    <property type="entry name" value="Methyl-accepting chemotaxis protein"/>
    <property type="match status" value="1"/>
</dbReference>
<feature type="transmembrane region" description="Helical" evidence="4">
    <location>
        <begin position="152"/>
        <end position="170"/>
    </location>
</feature>
<dbReference type="AlphaFoldDB" id="A0AAW3MTC7"/>
<feature type="transmembrane region" description="Helical" evidence="4">
    <location>
        <begin position="85"/>
        <end position="102"/>
    </location>
</feature>
<dbReference type="SUPFAM" id="SSF58104">
    <property type="entry name" value="Methyl-accepting chemotaxis protein (MCP) signaling domain"/>
    <property type="match status" value="1"/>
</dbReference>
<reference evidence="6 7" key="1">
    <citation type="submission" date="2015-11" db="EMBL/GenBank/DDBJ databases">
        <title>Expanding the genomic diversity of Burkholderia species for the development of highly accurate diagnostics.</title>
        <authorList>
            <person name="Sahl J."/>
            <person name="Keim P."/>
            <person name="Wagner D."/>
        </authorList>
    </citation>
    <scope>NUCLEOTIDE SEQUENCE [LARGE SCALE GENOMIC DNA]</scope>
    <source>
        <strain evidence="6 7">MSMB1808WGS</strain>
    </source>
</reference>
<gene>
    <name evidence="6" type="ORF">WJ96_06720</name>
</gene>